<comment type="caution">
    <text evidence="1">The sequence shown here is derived from an EMBL/GenBank/DDBJ whole genome shotgun (WGS) entry which is preliminary data.</text>
</comment>
<proteinExistence type="predicted"/>
<name>A0ABS8DKT4_9FIRM</name>
<evidence type="ECO:0000313" key="1">
    <source>
        <dbReference type="EMBL" id="MCB7388975.1"/>
    </source>
</evidence>
<protein>
    <submittedName>
        <fullName evidence="1">DUF885 domain-containing protein</fullName>
    </submittedName>
</protein>
<accession>A0ABS8DKT4</accession>
<gene>
    <name evidence="1" type="ORF">LIZ65_16935</name>
</gene>
<keyword evidence="2" id="KW-1185">Reference proteome</keyword>
<reference evidence="1 2" key="1">
    <citation type="submission" date="2021-10" db="EMBL/GenBank/DDBJ databases">
        <title>Collection of gut derived symbiotic bacterial strains cultured from healthy donors.</title>
        <authorList>
            <person name="Lin H."/>
            <person name="Littmann E."/>
            <person name="Kohout C."/>
            <person name="Pamer E.G."/>
        </authorList>
    </citation>
    <scope>NUCLEOTIDE SEQUENCE [LARGE SCALE GENOMIC DNA]</scope>
    <source>
        <strain evidence="1 2">DFI.1.165</strain>
    </source>
</reference>
<dbReference type="Proteomes" id="UP001299546">
    <property type="component" value="Unassembled WGS sequence"/>
</dbReference>
<dbReference type="InterPro" id="IPR010281">
    <property type="entry name" value="DUF885"/>
</dbReference>
<sequence>MDNSKLTMRYREADLDCALLHYRLQSHAPYEKDLFLPTPEALDEVWKEWKRLKVQVTELEAPDKVFALVKNHLEDFLDSLKFSIEDIEKHPEDILLGFQYLLQEVVRCDCRSDETRCELLAHRLQQIYENEPLLLQLIRTGCSDAELPELARSFRRAGLNMQGEIKNLPEYFPQLTQSLQDGIKTSMERFCGQLENMADSLSTEVISSEELLKDDLSKTVKMDSEAYRNLLKNKLGVSLDELLSWHKSEMEKTRAEVFKLASELDIPEEAPKTMEQVSDILFRYAGPCASAEEMFSKAAQYLKRTRAIAHEYTWLPEDETCVCVPIPECYKDSYPWGGYEGGDFTRRPFRGQMFLNQYNYQNITDGWIKMNTMHEAYPGHHVQYVRAATDTMPETVKIGAKNIPIDEGTCLRTERAFTFMFAEDPFFPLFIAFRRHHTSVRIFVDLMLFYFGATLEEAVQIYEKELGFDRVTARAQVQAHQNSPGYFTCYYYGMKKICDWEQKYGYSKWDYTELLFAAGRVSMKSLGELVSLEPADKQRYFNDFCSLLMDSGK</sequence>
<evidence type="ECO:0000313" key="2">
    <source>
        <dbReference type="Proteomes" id="UP001299546"/>
    </source>
</evidence>
<dbReference type="RefSeq" id="WP_066738014.1">
    <property type="nucleotide sequence ID" value="NZ_JAJCIQ010000017.1"/>
</dbReference>
<dbReference type="Pfam" id="PF05960">
    <property type="entry name" value="DUF885"/>
    <property type="match status" value="1"/>
</dbReference>
<dbReference type="EMBL" id="JAJCIS010000017">
    <property type="protein sequence ID" value="MCB7388975.1"/>
    <property type="molecule type" value="Genomic_DNA"/>
</dbReference>
<organism evidence="1 2">
    <name type="scientific">Bariatricus massiliensis</name>
    <dbReference type="NCBI Taxonomy" id="1745713"/>
    <lineage>
        <taxon>Bacteria</taxon>
        <taxon>Bacillati</taxon>
        <taxon>Bacillota</taxon>
        <taxon>Clostridia</taxon>
        <taxon>Lachnospirales</taxon>
        <taxon>Lachnospiraceae</taxon>
        <taxon>Bariatricus</taxon>
    </lineage>
</organism>